<name>K1JH13_9GAMM</name>
<dbReference type="HOGENOM" id="CLU_3323541_0_0_6"/>
<dbReference type="AlphaFoldDB" id="K1JH13"/>
<dbReference type="Proteomes" id="UP000005149">
    <property type="component" value="Unassembled WGS sequence"/>
</dbReference>
<dbReference type="EMBL" id="AGWR01000024">
    <property type="protein sequence ID" value="EKB27182.1"/>
    <property type="molecule type" value="Genomic_DNA"/>
</dbReference>
<comment type="caution">
    <text evidence="1">The sequence shown here is derived from an EMBL/GenBank/DDBJ whole genome shotgun (WGS) entry which is preliminary data.</text>
</comment>
<sequence length="38" mass="4229">MFGILDRHGDRVILLSPPLHVSVFEGKISMMLQPGSFC</sequence>
<organism evidence="1 2">
    <name type="scientific">Aeromonas dhakensis</name>
    <dbReference type="NCBI Taxonomy" id="196024"/>
    <lineage>
        <taxon>Bacteria</taxon>
        <taxon>Pseudomonadati</taxon>
        <taxon>Pseudomonadota</taxon>
        <taxon>Gammaproteobacteria</taxon>
        <taxon>Aeromonadales</taxon>
        <taxon>Aeromonadaceae</taxon>
        <taxon>Aeromonas</taxon>
    </lineage>
</organism>
<protein>
    <submittedName>
        <fullName evidence="1">Uncharacterized protein</fullName>
    </submittedName>
</protein>
<accession>K1JH13</accession>
<reference evidence="1 2" key="1">
    <citation type="submission" date="2012-06" db="EMBL/GenBank/DDBJ databases">
        <title>The Genome Sequence of Aeromonas hydrophila SSU.</title>
        <authorList>
            <consortium name="The Broad Institute Genome Sequencing Platform"/>
            <person name="Earl A."/>
            <person name="Ward D."/>
            <person name="Feldgarden M."/>
            <person name="Gevers D."/>
            <person name="Chopra A."/>
            <person name="Walker B."/>
            <person name="Young S.K."/>
            <person name="Zeng Q."/>
            <person name="Gargeya S."/>
            <person name="Fitzgerald M."/>
            <person name="Haas B."/>
            <person name="Abouelleil A."/>
            <person name="Alvarado L."/>
            <person name="Arachchi H.M."/>
            <person name="Berlin A.M."/>
            <person name="Chapman S.B."/>
            <person name="Goldberg J."/>
            <person name="Griggs A."/>
            <person name="Gujja S."/>
            <person name="Hansen M."/>
            <person name="Howarth C."/>
            <person name="Imamovic A."/>
            <person name="Larimer J."/>
            <person name="McCowan C."/>
            <person name="Montmayeur A."/>
            <person name="Murphy C."/>
            <person name="Neiman D."/>
            <person name="Pearson M."/>
            <person name="Priest M."/>
            <person name="Roberts A."/>
            <person name="Saif S."/>
            <person name="Shea T."/>
            <person name="Sisk P."/>
            <person name="Sykes S."/>
            <person name="Wortman J."/>
            <person name="Nusbaum C."/>
            <person name="Birren B."/>
        </authorList>
    </citation>
    <scope>NUCLEOTIDE SEQUENCE [LARGE SCALE GENOMIC DNA]</scope>
    <source>
        <strain evidence="1 2">SSU</strain>
    </source>
</reference>
<evidence type="ECO:0000313" key="2">
    <source>
        <dbReference type="Proteomes" id="UP000005149"/>
    </source>
</evidence>
<evidence type="ECO:0000313" key="1">
    <source>
        <dbReference type="EMBL" id="EKB27182.1"/>
    </source>
</evidence>
<keyword evidence="2" id="KW-1185">Reference proteome</keyword>
<gene>
    <name evidence="1" type="ORF">HMPREF1171_02896</name>
</gene>
<proteinExistence type="predicted"/>